<keyword evidence="2" id="KW-0238">DNA-binding</keyword>
<dbReference type="PANTHER" id="PTHR43280">
    <property type="entry name" value="ARAC-FAMILY TRANSCRIPTIONAL REGULATOR"/>
    <property type="match status" value="1"/>
</dbReference>
<evidence type="ECO:0000256" key="2">
    <source>
        <dbReference type="ARBA" id="ARBA00023125"/>
    </source>
</evidence>
<dbReference type="InterPro" id="IPR009057">
    <property type="entry name" value="Homeodomain-like_sf"/>
</dbReference>
<evidence type="ECO:0000256" key="1">
    <source>
        <dbReference type="ARBA" id="ARBA00023015"/>
    </source>
</evidence>
<dbReference type="GO" id="GO:0043565">
    <property type="term" value="F:sequence-specific DNA binding"/>
    <property type="evidence" value="ECO:0007669"/>
    <property type="project" value="InterPro"/>
</dbReference>
<name>A0AAE3EHT3_9SPIR</name>
<proteinExistence type="predicted"/>
<dbReference type="InterPro" id="IPR018060">
    <property type="entry name" value="HTH_AraC"/>
</dbReference>
<dbReference type="Proteomes" id="UP001198163">
    <property type="component" value="Unassembled WGS sequence"/>
</dbReference>
<accession>A0AAE3EHT3</accession>
<dbReference type="Pfam" id="PF12833">
    <property type="entry name" value="HTH_18"/>
    <property type="match status" value="1"/>
</dbReference>
<protein>
    <submittedName>
        <fullName evidence="5">PocR ligand-binding domain-containing protein</fullName>
    </submittedName>
</protein>
<dbReference type="PRINTS" id="PR00032">
    <property type="entry name" value="HTHARAC"/>
</dbReference>
<gene>
    <name evidence="5" type="ORF">K7J14_05035</name>
</gene>
<comment type="caution">
    <text evidence="5">The sequence shown here is derived from an EMBL/GenBank/DDBJ whole genome shotgun (WGS) entry which is preliminary data.</text>
</comment>
<sequence length="306" mass="34290">MPFTAPNLDYIINAHNYQKIQDCLSEASDMAMLIVDFQGTPVTEHSRCSAYCSLVRSNPELNNLCRKCDARGGLEAARLSKPYIYRCHMGILDLAVPIVLGGVYAGAIMAGQVVPADEDAQELETIAEGRLSAIDGDFFAELEKQKKLLPVMSRDRVQIIANMLFQINNYMIEEALLKIELNDRLEASGSQDGRAAEGRPAYNSFIIRPALDYIASHYHERITLDEMASRCNISSSYFSKLFNKITGETFANYVNTLRIRKACEYLDQEDIPITTIAFNLGFDDISYFDKVFKKIAGTTPSAYKKN</sequence>
<evidence type="ECO:0000313" key="6">
    <source>
        <dbReference type="Proteomes" id="UP001198163"/>
    </source>
</evidence>
<evidence type="ECO:0000313" key="5">
    <source>
        <dbReference type="EMBL" id="MCD1654063.1"/>
    </source>
</evidence>
<dbReference type="PROSITE" id="PS01124">
    <property type="entry name" value="HTH_ARAC_FAMILY_2"/>
    <property type="match status" value="1"/>
</dbReference>
<dbReference type="PROSITE" id="PS00041">
    <property type="entry name" value="HTH_ARAC_FAMILY_1"/>
    <property type="match status" value="1"/>
</dbReference>
<keyword evidence="6" id="KW-1185">Reference proteome</keyword>
<organism evidence="5 6">
    <name type="scientific">Teretinema zuelzerae</name>
    <dbReference type="NCBI Taxonomy" id="156"/>
    <lineage>
        <taxon>Bacteria</taxon>
        <taxon>Pseudomonadati</taxon>
        <taxon>Spirochaetota</taxon>
        <taxon>Spirochaetia</taxon>
        <taxon>Spirochaetales</taxon>
        <taxon>Treponemataceae</taxon>
        <taxon>Teretinema</taxon>
    </lineage>
</organism>
<dbReference type="Pfam" id="PF10114">
    <property type="entry name" value="PocR"/>
    <property type="match status" value="1"/>
</dbReference>
<evidence type="ECO:0000256" key="3">
    <source>
        <dbReference type="ARBA" id="ARBA00023163"/>
    </source>
</evidence>
<dbReference type="RefSeq" id="WP_230753896.1">
    <property type="nucleotide sequence ID" value="NZ_JAINWA010000001.1"/>
</dbReference>
<dbReference type="GO" id="GO:0003700">
    <property type="term" value="F:DNA-binding transcription factor activity"/>
    <property type="evidence" value="ECO:0007669"/>
    <property type="project" value="InterPro"/>
</dbReference>
<dbReference type="SMART" id="SM00342">
    <property type="entry name" value="HTH_ARAC"/>
    <property type="match status" value="1"/>
</dbReference>
<dbReference type="SUPFAM" id="SSF46689">
    <property type="entry name" value="Homeodomain-like"/>
    <property type="match status" value="2"/>
</dbReference>
<dbReference type="EMBL" id="JAINWA010000001">
    <property type="protein sequence ID" value="MCD1654063.1"/>
    <property type="molecule type" value="Genomic_DNA"/>
</dbReference>
<evidence type="ECO:0000259" key="4">
    <source>
        <dbReference type="PROSITE" id="PS01124"/>
    </source>
</evidence>
<dbReference type="PANTHER" id="PTHR43280:SF2">
    <property type="entry name" value="HTH-TYPE TRANSCRIPTIONAL REGULATOR EXSA"/>
    <property type="match status" value="1"/>
</dbReference>
<dbReference type="Gene3D" id="1.10.10.60">
    <property type="entry name" value="Homeodomain-like"/>
    <property type="match status" value="2"/>
</dbReference>
<dbReference type="InterPro" id="IPR020449">
    <property type="entry name" value="Tscrpt_reg_AraC-type_HTH"/>
</dbReference>
<feature type="domain" description="HTH araC/xylS-type" evidence="4">
    <location>
        <begin position="208"/>
        <end position="306"/>
    </location>
</feature>
<dbReference type="InterPro" id="IPR018771">
    <property type="entry name" value="PocR_dom"/>
</dbReference>
<dbReference type="InterPro" id="IPR018062">
    <property type="entry name" value="HTH_AraC-typ_CS"/>
</dbReference>
<keyword evidence="3" id="KW-0804">Transcription</keyword>
<reference evidence="5" key="1">
    <citation type="submission" date="2021-08" db="EMBL/GenBank/DDBJ databases">
        <title>Comparative analyses of Brucepasteria parasyntrophica and Teretinema zuelzerae.</title>
        <authorList>
            <person name="Song Y."/>
            <person name="Brune A."/>
        </authorList>
    </citation>
    <scope>NUCLEOTIDE SEQUENCE</scope>
    <source>
        <strain evidence="5">DSM 1903</strain>
    </source>
</reference>
<dbReference type="AlphaFoldDB" id="A0AAE3EHT3"/>
<keyword evidence="1" id="KW-0805">Transcription regulation</keyword>